<proteinExistence type="predicted"/>
<dbReference type="SMART" id="SM00671">
    <property type="entry name" value="SEL1"/>
    <property type="match status" value="5"/>
</dbReference>
<dbReference type="EMBL" id="JAAXPI010000067">
    <property type="protein sequence ID" value="NKZ07970.1"/>
    <property type="molecule type" value="Genomic_DNA"/>
</dbReference>
<comment type="caution">
    <text evidence="1">The sequence shown here is derived from an EMBL/GenBank/DDBJ whole genome shotgun (WGS) entry which is preliminary data.</text>
</comment>
<dbReference type="PANTHER" id="PTHR11102:SF160">
    <property type="entry name" value="ERAD-ASSOCIATED E3 UBIQUITIN-PROTEIN LIGASE COMPONENT HRD3"/>
    <property type="match status" value="1"/>
</dbReference>
<gene>
    <name evidence="1" type="ORF">HGB48_30200</name>
</gene>
<dbReference type="InterPro" id="IPR050767">
    <property type="entry name" value="Sel1_AlgK"/>
</dbReference>
<dbReference type="Pfam" id="PF08238">
    <property type="entry name" value="Sel1"/>
    <property type="match status" value="5"/>
</dbReference>
<name>A0A846Z3P4_9ACTN</name>
<reference evidence="1 2" key="1">
    <citation type="submission" date="2020-04" db="EMBL/GenBank/DDBJ databases">
        <title>MicrobeNet Type strains.</title>
        <authorList>
            <person name="Nicholson A.C."/>
        </authorList>
    </citation>
    <scope>NUCLEOTIDE SEQUENCE [LARGE SCALE GENOMIC DNA]</scope>
    <source>
        <strain evidence="1 2">ATCC BAA-277</strain>
    </source>
</reference>
<dbReference type="PANTHER" id="PTHR11102">
    <property type="entry name" value="SEL-1-LIKE PROTEIN"/>
    <property type="match status" value="1"/>
</dbReference>
<dbReference type="Proteomes" id="UP000579250">
    <property type="component" value="Unassembled WGS sequence"/>
</dbReference>
<organism evidence="1 2">
    <name type="scientific">Actinomadura latina</name>
    <dbReference type="NCBI Taxonomy" id="163603"/>
    <lineage>
        <taxon>Bacteria</taxon>
        <taxon>Bacillati</taxon>
        <taxon>Actinomycetota</taxon>
        <taxon>Actinomycetes</taxon>
        <taxon>Streptosporangiales</taxon>
        <taxon>Thermomonosporaceae</taxon>
        <taxon>Actinomadura</taxon>
    </lineage>
</organism>
<protein>
    <submittedName>
        <fullName evidence="1">Sel1 repeat family protein</fullName>
    </submittedName>
</protein>
<dbReference type="RefSeq" id="WP_067637158.1">
    <property type="nucleotide sequence ID" value="NZ_JAAXPI010000067.1"/>
</dbReference>
<dbReference type="Gene3D" id="1.25.40.10">
    <property type="entry name" value="Tetratricopeptide repeat domain"/>
    <property type="match status" value="2"/>
</dbReference>
<dbReference type="InterPro" id="IPR006597">
    <property type="entry name" value="Sel1-like"/>
</dbReference>
<keyword evidence="2" id="KW-1185">Reference proteome</keyword>
<dbReference type="SUPFAM" id="SSF81901">
    <property type="entry name" value="HCP-like"/>
    <property type="match status" value="1"/>
</dbReference>
<sequence>MGNDLVERCEGLLVRIKQGDSAARNEMADIFPALQELADAGRVDAQALVGGLALEYIGDHDAALRYFRMAAAAGHPAGRRGLGYMLLNGIAVQQDVPAAADLFEAAAKSGDAIAALNLGSLLMKGIGIRPDEARAVEMLRKALADGVPAAAAALLADWHADRGEYEEARNLYVKAADSGIPTAMITLGKWYADGTGGAVEKIEAVRWFLKLLDFGDGDGVHEAIQLARTMEDSEIREAAARAGRQDDADAVINAARNPA</sequence>
<dbReference type="InterPro" id="IPR011990">
    <property type="entry name" value="TPR-like_helical_dom_sf"/>
</dbReference>
<evidence type="ECO:0000313" key="1">
    <source>
        <dbReference type="EMBL" id="NKZ07970.1"/>
    </source>
</evidence>
<dbReference type="AlphaFoldDB" id="A0A846Z3P4"/>
<evidence type="ECO:0000313" key="2">
    <source>
        <dbReference type="Proteomes" id="UP000579250"/>
    </source>
</evidence>
<accession>A0A846Z3P4</accession>